<dbReference type="Pfam" id="PF13649">
    <property type="entry name" value="Methyltransf_25"/>
    <property type="match status" value="1"/>
</dbReference>
<dbReference type="EMBL" id="CAFAAV010000031">
    <property type="protein sequence ID" value="CAB4809087.1"/>
    <property type="molecule type" value="Genomic_DNA"/>
</dbReference>
<evidence type="ECO:0000313" key="8">
    <source>
        <dbReference type="EMBL" id="CAB4971143.1"/>
    </source>
</evidence>
<proteinExistence type="predicted"/>
<evidence type="ECO:0000313" key="5">
    <source>
        <dbReference type="EMBL" id="CAB4809087.1"/>
    </source>
</evidence>
<protein>
    <submittedName>
        <fullName evidence="3">Unannotated protein</fullName>
    </submittedName>
</protein>
<evidence type="ECO:0000313" key="3">
    <source>
        <dbReference type="EMBL" id="CAB4364833.1"/>
    </source>
</evidence>
<gene>
    <name evidence="4" type="ORF">UFOPK2656_02423</name>
    <name evidence="5" type="ORF">UFOPK3099_00610</name>
    <name evidence="6" type="ORF">UFOPK3267_00283</name>
    <name evidence="7" type="ORF">UFOPK3651_02595</name>
    <name evidence="8" type="ORF">UFOPK3931_00124</name>
    <name evidence="3" type="ORF">UFOPK4189_02592</name>
</gene>
<dbReference type="SUPFAM" id="SSF53335">
    <property type="entry name" value="S-adenosyl-L-methionine-dependent methyltransferases"/>
    <property type="match status" value="1"/>
</dbReference>
<dbReference type="EMBL" id="CAESGF010000019">
    <property type="protein sequence ID" value="CAB4364833.1"/>
    <property type="molecule type" value="Genomic_DNA"/>
</dbReference>
<dbReference type="CDD" id="cd02440">
    <property type="entry name" value="AdoMet_MTases"/>
    <property type="match status" value="1"/>
</dbReference>
<dbReference type="InterPro" id="IPR041698">
    <property type="entry name" value="Methyltransf_25"/>
</dbReference>
<dbReference type="PANTHER" id="PTHR43861">
    <property type="entry name" value="TRANS-ACONITATE 2-METHYLTRANSFERASE-RELATED"/>
    <property type="match status" value="1"/>
</dbReference>
<reference evidence="3" key="1">
    <citation type="submission" date="2020-05" db="EMBL/GenBank/DDBJ databases">
        <authorList>
            <person name="Chiriac C."/>
            <person name="Salcher M."/>
            <person name="Ghai R."/>
            <person name="Kavagutti S V."/>
        </authorList>
    </citation>
    <scope>NUCLEOTIDE SEQUENCE</scope>
</reference>
<evidence type="ECO:0000313" key="4">
    <source>
        <dbReference type="EMBL" id="CAB4734829.1"/>
    </source>
</evidence>
<feature type="domain" description="Methyltransferase" evidence="2">
    <location>
        <begin position="47"/>
        <end position="137"/>
    </location>
</feature>
<dbReference type="Gene3D" id="3.40.50.150">
    <property type="entry name" value="Vaccinia Virus protein VP39"/>
    <property type="match status" value="1"/>
</dbReference>
<dbReference type="EMBL" id="CAFBOL010000002">
    <property type="protein sequence ID" value="CAB4971143.1"/>
    <property type="molecule type" value="Genomic_DNA"/>
</dbReference>
<evidence type="ECO:0000313" key="7">
    <source>
        <dbReference type="EMBL" id="CAB4947123.1"/>
    </source>
</evidence>
<dbReference type="EMBL" id="CAFBMT010000018">
    <property type="protein sequence ID" value="CAB4947123.1"/>
    <property type="molecule type" value="Genomic_DNA"/>
</dbReference>
<evidence type="ECO:0000259" key="2">
    <source>
        <dbReference type="Pfam" id="PF13649"/>
    </source>
</evidence>
<evidence type="ECO:0000313" key="6">
    <source>
        <dbReference type="EMBL" id="CAB4846622.1"/>
    </source>
</evidence>
<name>A0A6J6A666_9ZZZZ</name>
<organism evidence="3">
    <name type="scientific">freshwater metagenome</name>
    <dbReference type="NCBI Taxonomy" id="449393"/>
    <lineage>
        <taxon>unclassified sequences</taxon>
        <taxon>metagenomes</taxon>
        <taxon>ecological metagenomes</taxon>
    </lineage>
</organism>
<keyword evidence="1" id="KW-0808">Transferase</keyword>
<evidence type="ECO:0000256" key="1">
    <source>
        <dbReference type="ARBA" id="ARBA00022679"/>
    </source>
</evidence>
<dbReference type="EMBL" id="CAEZYF010000017">
    <property type="protein sequence ID" value="CAB4734829.1"/>
    <property type="molecule type" value="Genomic_DNA"/>
</dbReference>
<accession>A0A6J6A666</accession>
<dbReference type="InterPro" id="IPR029063">
    <property type="entry name" value="SAM-dependent_MTases_sf"/>
</dbReference>
<sequence>MRRVAVLDRVLHGARLYDLSRRTIGASNEMRRLVGDVVRPTEGTRMLDFGCGNGRLVPFLPNLDYVGVDNNPSYIEQATATHGSDQVRFVCADVKDLPSLGFGEFDVVVSLGVLHHLSDEVAETAVTAVLQQLTPQGRLITMDPCFHPEQASLARVLMAMDRGRYVRHPEDYRRLVERCNGVVTQQIWHDVYKFPYTHCVQVVVRG</sequence>
<dbReference type="EMBL" id="CAFBIY010000009">
    <property type="protein sequence ID" value="CAB4846622.1"/>
    <property type="molecule type" value="Genomic_DNA"/>
</dbReference>
<dbReference type="AlphaFoldDB" id="A0A6J6A666"/>